<dbReference type="AlphaFoldDB" id="A0A5N5T1C4"/>
<evidence type="ECO:0000256" key="2">
    <source>
        <dbReference type="ARBA" id="ARBA00008105"/>
    </source>
</evidence>
<evidence type="ECO:0000256" key="6">
    <source>
        <dbReference type="SAM" id="MobiDB-lite"/>
    </source>
</evidence>
<comment type="similarity">
    <text evidence="2">Belongs to the UTP11 family.</text>
</comment>
<dbReference type="GO" id="GO:0006364">
    <property type="term" value="P:rRNA processing"/>
    <property type="evidence" value="ECO:0007669"/>
    <property type="project" value="UniProtKB-KW"/>
</dbReference>
<comment type="subcellular location">
    <subcellularLocation>
        <location evidence="1">Nucleus</location>
        <location evidence="1">Nucleolus</location>
    </subcellularLocation>
</comment>
<organism evidence="7 8">
    <name type="scientific">Armadillidium nasatum</name>
    <dbReference type="NCBI Taxonomy" id="96803"/>
    <lineage>
        <taxon>Eukaryota</taxon>
        <taxon>Metazoa</taxon>
        <taxon>Ecdysozoa</taxon>
        <taxon>Arthropoda</taxon>
        <taxon>Crustacea</taxon>
        <taxon>Multicrustacea</taxon>
        <taxon>Malacostraca</taxon>
        <taxon>Eumalacostraca</taxon>
        <taxon>Peracarida</taxon>
        <taxon>Isopoda</taxon>
        <taxon>Oniscidea</taxon>
        <taxon>Crinocheta</taxon>
        <taxon>Armadillidiidae</taxon>
        <taxon>Armadillidium</taxon>
    </lineage>
</organism>
<evidence type="ECO:0000256" key="3">
    <source>
        <dbReference type="ARBA" id="ARBA00020121"/>
    </source>
</evidence>
<evidence type="ECO:0000256" key="1">
    <source>
        <dbReference type="ARBA" id="ARBA00004604"/>
    </source>
</evidence>
<dbReference type="OrthoDB" id="29058at2759"/>
<sequence length="232" mass="27305">MASLKNAHKTQRVHRERHQPMMRDHLGPMEKKKDYVKRARNQTQKKNIIKKLHKKALNKNPDEFHFHMIRSGMKDGVHFENVEGQEISIGDVKQDLTYVTHRRSLERKKIEKLQAQLHLLGVTPPESEENCFKNKHIIFVDTEKEAKTADPAKLLDTHPSLLNRPFNRLKNSQLSTLSLAAPSQTNLNIKTLSRERQRAYKELAKRIGRENKLRIIQEKLEVRKKLQVYIYI</sequence>
<protein>
    <recommendedName>
        <fullName evidence="3">Probable U3 small nucleolar RNA-associated protein 11</fullName>
    </recommendedName>
</protein>
<comment type="caution">
    <text evidence="7">The sequence shown here is derived from an EMBL/GenBank/DDBJ whole genome shotgun (WGS) entry which is preliminary data.</text>
</comment>
<accession>A0A5N5T1C4</accession>
<keyword evidence="5" id="KW-0539">Nucleus</keyword>
<feature type="compositionally biased region" description="Basic and acidic residues" evidence="6">
    <location>
        <begin position="18"/>
        <end position="27"/>
    </location>
</feature>
<dbReference type="PANTHER" id="PTHR12838:SF0">
    <property type="entry name" value="U3 SMALL NUCLEOLAR RNA-ASSOCIATED PROTEIN 11-RELATED"/>
    <property type="match status" value="1"/>
</dbReference>
<evidence type="ECO:0000256" key="4">
    <source>
        <dbReference type="ARBA" id="ARBA00022552"/>
    </source>
</evidence>
<feature type="compositionally biased region" description="Basic residues" evidence="6">
    <location>
        <begin position="1"/>
        <end position="17"/>
    </location>
</feature>
<evidence type="ECO:0000256" key="5">
    <source>
        <dbReference type="ARBA" id="ARBA00023242"/>
    </source>
</evidence>
<dbReference type="PIRSF" id="PIRSF015952">
    <property type="entry name" value="U3snoRNP11"/>
    <property type="match status" value="1"/>
</dbReference>
<keyword evidence="4" id="KW-0698">rRNA processing</keyword>
<dbReference type="Pfam" id="PF03998">
    <property type="entry name" value="Utp11"/>
    <property type="match status" value="1"/>
</dbReference>
<name>A0A5N5T1C4_9CRUS</name>
<proteinExistence type="inferred from homology"/>
<evidence type="ECO:0000313" key="8">
    <source>
        <dbReference type="Proteomes" id="UP000326759"/>
    </source>
</evidence>
<keyword evidence="8" id="KW-1185">Reference proteome</keyword>
<reference evidence="7 8" key="1">
    <citation type="journal article" date="2019" name="PLoS Biol.">
        <title>Sex chromosomes control vertical transmission of feminizing Wolbachia symbionts in an isopod.</title>
        <authorList>
            <person name="Becking T."/>
            <person name="Chebbi M.A."/>
            <person name="Giraud I."/>
            <person name="Moumen B."/>
            <person name="Laverre T."/>
            <person name="Caubet Y."/>
            <person name="Peccoud J."/>
            <person name="Gilbert C."/>
            <person name="Cordaux R."/>
        </authorList>
    </citation>
    <scope>NUCLEOTIDE SEQUENCE [LARGE SCALE GENOMIC DNA]</scope>
    <source>
        <strain evidence="7">ANa2</strain>
        <tissue evidence="7">Whole body excluding digestive tract and cuticle</tissue>
    </source>
</reference>
<feature type="non-terminal residue" evidence="7">
    <location>
        <position position="232"/>
    </location>
</feature>
<dbReference type="PANTHER" id="PTHR12838">
    <property type="entry name" value="U3 SMALL NUCLEOLAR RNA-ASSOCIATED PROTEIN 11"/>
    <property type="match status" value="1"/>
</dbReference>
<evidence type="ECO:0000313" key="7">
    <source>
        <dbReference type="EMBL" id="KAB7500112.1"/>
    </source>
</evidence>
<dbReference type="GO" id="GO:0032040">
    <property type="term" value="C:small-subunit processome"/>
    <property type="evidence" value="ECO:0007669"/>
    <property type="project" value="InterPro"/>
</dbReference>
<gene>
    <name evidence="7" type="primary">UTP11</name>
    <name evidence="7" type="ORF">Anas_13481</name>
</gene>
<feature type="region of interest" description="Disordered" evidence="6">
    <location>
        <begin position="1"/>
        <end position="27"/>
    </location>
</feature>
<dbReference type="Proteomes" id="UP000326759">
    <property type="component" value="Unassembled WGS sequence"/>
</dbReference>
<dbReference type="InterPro" id="IPR007144">
    <property type="entry name" value="SSU_processome_Utp11"/>
</dbReference>
<dbReference type="EMBL" id="SEYY01015174">
    <property type="protein sequence ID" value="KAB7500112.1"/>
    <property type="molecule type" value="Genomic_DNA"/>
</dbReference>